<evidence type="ECO:0008006" key="6">
    <source>
        <dbReference type="Google" id="ProtNLM"/>
    </source>
</evidence>
<dbReference type="AlphaFoldDB" id="A0A1X1W320"/>
<dbReference type="Proteomes" id="UP000193622">
    <property type="component" value="Unassembled WGS sequence"/>
</dbReference>
<evidence type="ECO:0000313" key="4">
    <source>
        <dbReference type="Proteomes" id="UP000193622"/>
    </source>
</evidence>
<organism evidence="3 4">
    <name type="scientific">Mycolicibacterium iranicum</name>
    <name type="common">Mycobacterium iranicum</name>
    <dbReference type="NCBI Taxonomy" id="912594"/>
    <lineage>
        <taxon>Bacteria</taxon>
        <taxon>Bacillati</taxon>
        <taxon>Actinomycetota</taxon>
        <taxon>Actinomycetes</taxon>
        <taxon>Mycobacteriales</taxon>
        <taxon>Mycobacteriaceae</taxon>
        <taxon>Mycolicibacterium</taxon>
    </lineage>
</organism>
<reference evidence="2" key="2">
    <citation type="submission" date="2022-12" db="EMBL/GenBank/DDBJ databases">
        <title>Whole genome sequence of Mycolicibacterium iranicum strain SBH312.</title>
        <authorList>
            <person name="Jani J."/>
            <person name="Arifin Mustapha Z."/>
            <person name="Ahmed K."/>
            <person name="Kai Ling C."/>
        </authorList>
    </citation>
    <scope>NUCLEOTIDE SEQUENCE</scope>
    <source>
        <strain evidence="2">SBH312</strain>
    </source>
</reference>
<accession>A0A1X1W320</accession>
<reference evidence="3 4" key="1">
    <citation type="submission" date="2016-01" db="EMBL/GenBank/DDBJ databases">
        <title>The new phylogeny of the genus Mycobacterium.</title>
        <authorList>
            <person name="Tarcisio F."/>
            <person name="Conor M."/>
            <person name="Antonella G."/>
            <person name="Elisabetta G."/>
            <person name="Giulia F.S."/>
            <person name="Sara T."/>
            <person name="Anna F."/>
            <person name="Clotilde B."/>
            <person name="Roberto B."/>
            <person name="Veronica D.S."/>
            <person name="Fabio R."/>
            <person name="Monica P."/>
            <person name="Olivier J."/>
            <person name="Enrico T."/>
            <person name="Nicola S."/>
        </authorList>
    </citation>
    <scope>NUCLEOTIDE SEQUENCE [LARGE SCALE GENOMIC DNA]</scope>
    <source>
        <strain evidence="3 4">DSM 45541</strain>
    </source>
</reference>
<dbReference type="EMBL" id="LQPC01000082">
    <property type="protein sequence ID" value="ORV80918.1"/>
    <property type="molecule type" value="Genomic_DNA"/>
</dbReference>
<comment type="caution">
    <text evidence="3">The sequence shown here is derived from an EMBL/GenBank/DDBJ whole genome shotgun (WGS) entry which is preliminary data.</text>
</comment>
<dbReference type="Proteomes" id="UP001084650">
    <property type="component" value="Unassembled WGS sequence"/>
</dbReference>
<dbReference type="EMBL" id="JAPQYE010000002">
    <property type="protein sequence ID" value="MCZ0727568.1"/>
    <property type="molecule type" value="Genomic_DNA"/>
</dbReference>
<feature type="transmembrane region" description="Helical" evidence="1">
    <location>
        <begin position="68"/>
        <end position="85"/>
    </location>
</feature>
<keyword evidence="1" id="KW-0472">Membrane</keyword>
<protein>
    <recommendedName>
        <fullName evidence="6">DoxX family protein</fullName>
    </recommendedName>
</protein>
<gene>
    <name evidence="3" type="ORF">AWC12_01035</name>
    <name evidence="2" type="ORF">OY187_05880</name>
</gene>
<dbReference type="RefSeq" id="WP_024445497.1">
    <property type="nucleotide sequence ID" value="NZ_JAPQYE010000002.1"/>
</dbReference>
<evidence type="ECO:0000313" key="5">
    <source>
        <dbReference type="Proteomes" id="UP001084650"/>
    </source>
</evidence>
<evidence type="ECO:0000313" key="2">
    <source>
        <dbReference type="EMBL" id="MCZ0727568.1"/>
    </source>
</evidence>
<evidence type="ECO:0000256" key="1">
    <source>
        <dbReference type="SAM" id="Phobius"/>
    </source>
</evidence>
<keyword evidence="1" id="KW-1133">Transmembrane helix</keyword>
<evidence type="ECO:0000313" key="3">
    <source>
        <dbReference type="EMBL" id="ORV80918.1"/>
    </source>
</evidence>
<name>A0A1X1W320_MYCIR</name>
<proteinExistence type="predicted"/>
<keyword evidence="5" id="KW-1185">Reference proteome</keyword>
<sequence>MPKENSRAATVAGLALAGTGLSHFVVPQVYEGLTKSAFPTNTRQHIYIDGAIETAVGLGIASPKTRKLALGGLVAYGLYMAVNVARNR</sequence>
<keyword evidence="1" id="KW-0812">Transmembrane</keyword>